<dbReference type="EC" id="3.1.3.48" evidence="2"/>
<dbReference type="GO" id="GO:0004725">
    <property type="term" value="F:protein tyrosine phosphatase activity"/>
    <property type="evidence" value="ECO:0007669"/>
    <property type="project" value="UniProtKB-EC"/>
</dbReference>
<keyword evidence="3 7" id="KW-0378">Hydrolase</keyword>
<feature type="active site" description="Proton donor" evidence="5">
    <location>
        <position position="195"/>
    </location>
</feature>
<feature type="active site" evidence="5">
    <location>
        <position position="82"/>
    </location>
</feature>
<keyword evidence="4" id="KW-0904">Protein phosphatase</keyword>
<dbReference type="Gene3D" id="3.40.50.2300">
    <property type="match status" value="1"/>
</dbReference>
<dbReference type="InterPro" id="IPR036196">
    <property type="entry name" value="Ptyr_pPase_sf"/>
</dbReference>
<gene>
    <name evidence="7" type="ORF">BJY17_002417</name>
</gene>
<protein>
    <recommendedName>
        <fullName evidence="2">protein-tyrosine-phosphatase</fullName>
        <ecNumber evidence="2">3.1.3.48</ecNumber>
    </recommendedName>
</protein>
<dbReference type="Proteomes" id="UP000549066">
    <property type="component" value="Unassembled WGS sequence"/>
</dbReference>
<keyword evidence="8" id="KW-1185">Reference proteome</keyword>
<evidence type="ECO:0000256" key="2">
    <source>
        <dbReference type="ARBA" id="ARBA00013064"/>
    </source>
</evidence>
<evidence type="ECO:0000256" key="3">
    <source>
        <dbReference type="ARBA" id="ARBA00022801"/>
    </source>
</evidence>
<evidence type="ECO:0000256" key="5">
    <source>
        <dbReference type="PIRSR" id="PIRSR617867-1"/>
    </source>
</evidence>
<comment type="caution">
    <text evidence="7">The sequence shown here is derived from an EMBL/GenBank/DDBJ whole genome shotgun (WGS) entry which is preliminary data.</text>
</comment>
<dbReference type="RefSeq" id="WP_322789825.1">
    <property type="nucleotide sequence ID" value="NZ_JACCFI010000001.1"/>
</dbReference>
<evidence type="ECO:0000313" key="8">
    <source>
        <dbReference type="Proteomes" id="UP000549066"/>
    </source>
</evidence>
<reference evidence="7 8" key="1">
    <citation type="submission" date="2020-07" db="EMBL/GenBank/DDBJ databases">
        <title>Sequencing the genomes of 1000 actinobacteria strains.</title>
        <authorList>
            <person name="Klenk H.-P."/>
        </authorList>
    </citation>
    <scope>NUCLEOTIDE SEQUENCE [LARGE SCALE GENOMIC DNA]</scope>
    <source>
        <strain evidence="7 8">DSM 8598</strain>
    </source>
</reference>
<dbReference type="AlphaFoldDB" id="A0A852WZN6"/>
<dbReference type="Pfam" id="PF01451">
    <property type="entry name" value="LMWPc"/>
    <property type="match status" value="1"/>
</dbReference>
<dbReference type="EMBL" id="JACCFI010000001">
    <property type="protein sequence ID" value="NYG21670.1"/>
    <property type="molecule type" value="Genomic_DNA"/>
</dbReference>
<evidence type="ECO:0000256" key="4">
    <source>
        <dbReference type="ARBA" id="ARBA00022912"/>
    </source>
</evidence>
<feature type="domain" description="Phosphotyrosine protein phosphatase I" evidence="6">
    <location>
        <begin position="70"/>
        <end position="221"/>
    </location>
</feature>
<accession>A0A852WZN6</accession>
<comment type="similarity">
    <text evidence="1">Belongs to the low molecular weight phosphotyrosine protein phosphatase family.</text>
</comment>
<dbReference type="InterPro" id="IPR023485">
    <property type="entry name" value="Ptyr_pPase"/>
</dbReference>
<dbReference type="PANTHER" id="PTHR11717">
    <property type="entry name" value="LOW MOLECULAR WEIGHT PROTEIN TYROSINE PHOSPHATASE"/>
    <property type="match status" value="1"/>
</dbReference>
<name>A0A852WZN6_9MICO</name>
<organism evidence="7 8">
    <name type="scientific">Agromyces hippuratus</name>
    <dbReference type="NCBI Taxonomy" id="286438"/>
    <lineage>
        <taxon>Bacteria</taxon>
        <taxon>Bacillati</taxon>
        <taxon>Actinomycetota</taxon>
        <taxon>Actinomycetes</taxon>
        <taxon>Micrococcales</taxon>
        <taxon>Microbacteriaceae</taxon>
        <taxon>Agromyces</taxon>
    </lineage>
</organism>
<dbReference type="SMART" id="SM00226">
    <property type="entry name" value="LMWPc"/>
    <property type="match status" value="1"/>
</dbReference>
<dbReference type="CDD" id="cd16343">
    <property type="entry name" value="LMWPTP"/>
    <property type="match status" value="1"/>
</dbReference>
<feature type="active site" description="Nucleophile" evidence="5">
    <location>
        <position position="76"/>
    </location>
</feature>
<proteinExistence type="inferred from homology"/>
<dbReference type="InterPro" id="IPR017867">
    <property type="entry name" value="Tyr_phospatase_low_mol_wt"/>
</dbReference>
<dbReference type="PRINTS" id="PR00719">
    <property type="entry name" value="LMWPTPASE"/>
</dbReference>
<evidence type="ECO:0000256" key="1">
    <source>
        <dbReference type="ARBA" id="ARBA00011063"/>
    </source>
</evidence>
<sequence length="231" mass="25648">MLRRHELSGERLVDEDVGLGGIRHHAAPVCSPRSTAQRSAPELVLCDGRMSSTMEPMTRADSAGDDAPPFRVSFVCTGNICRSPMAEVVLRAHAERAGLGDRLAIESAATGDWHVGEPADRRTIDALDRAGYDGRHHRARQFEATDFPRLDLVVAFDRGQARILRNWAPGAAEQEKVRMLLEFGPDSAELQDVPDPYYSDEPMFDRVLEMIERSTSALFRQLAPALRQGNR</sequence>
<dbReference type="InterPro" id="IPR050438">
    <property type="entry name" value="LMW_PTPase"/>
</dbReference>
<dbReference type="PANTHER" id="PTHR11717:SF7">
    <property type="entry name" value="LOW MOLECULAR WEIGHT PHOSPHOTYROSINE PROTEIN PHOSPHATASE"/>
    <property type="match status" value="1"/>
</dbReference>
<dbReference type="SUPFAM" id="SSF52788">
    <property type="entry name" value="Phosphotyrosine protein phosphatases I"/>
    <property type="match status" value="1"/>
</dbReference>
<evidence type="ECO:0000259" key="6">
    <source>
        <dbReference type="SMART" id="SM00226"/>
    </source>
</evidence>
<evidence type="ECO:0000313" key="7">
    <source>
        <dbReference type="EMBL" id="NYG21670.1"/>
    </source>
</evidence>